<comment type="cofactor">
    <cofactor evidence="1">
        <name>Zn(2+)</name>
        <dbReference type="ChEBI" id="CHEBI:29105"/>
    </cofactor>
</comment>
<protein>
    <recommendedName>
        <fullName evidence="6">Cellular tumor antigen p53</fullName>
    </recommendedName>
    <alternativeName>
        <fullName evidence="18">Tumor suppressor p53</fullName>
    </alternativeName>
</protein>
<keyword evidence="13" id="KW-0238">DNA-binding</keyword>
<evidence type="ECO:0000256" key="13">
    <source>
        <dbReference type="ARBA" id="ARBA00023125"/>
    </source>
</evidence>
<keyword evidence="17" id="KW-0131">Cell cycle</keyword>
<dbReference type="Gene3D" id="2.60.40.720">
    <property type="match status" value="1"/>
</dbReference>
<dbReference type="InterPro" id="IPR049479">
    <property type="entry name" value="CASTOR1_ACT-like"/>
</dbReference>
<dbReference type="Pfam" id="PF21389">
    <property type="entry name" value="CASTOR1_ACT-like"/>
    <property type="match status" value="1"/>
</dbReference>
<dbReference type="EMBL" id="JAHRIO010022949">
    <property type="protein sequence ID" value="MEQ2166187.1"/>
    <property type="molecule type" value="Genomic_DNA"/>
</dbReference>
<evidence type="ECO:0000256" key="15">
    <source>
        <dbReference type="ARBA" id="ARBA00023163"/>
    </source>
</evidence>
<keyword evidence="7" id="KW-0963">Cytoplasm</keyword>
<evidence type="ECO:0000256" key="4">
    <source>
        <dbReference type="ARBA" id="ARBA00006167"/>
    </source>
</evidence>
<evidence type="ECO:0000256" key="14">
    <source>
        <dbReference type="ARBA" id="ARBA00023159"/>
    </source>
</evidence>
<evidence type="ECO:0000256" key="5">
    <source>
        <dbReference type="ARBA" id="ARBA00011393"/>
    </source>
</evidence>
<evidence type="ECO:0000256" key="7">
    <source>
        <dbReference type="ARBA" id="ARBA00022490"/>
    </source>
</evidence>
<evidence type="ECO:0000256" key="10">
    <source>
        <dbReference type="ARBA" id="ARBA00022723"/>
    </source>
</evidence>
<dbReference type="InterPro" id="IPR057064">
    <property type="entry name" value="P53_central_site"/>
</dbReference>
<feature type="non-terminal residue" evidence="23">
    <location>
        <position position="153"/>
    </location>
</feature>
<dbReference type="Pfam" id="PF00870">
    <property type="entry name" value="P53"/>
    <property type="match status" value="1"/>
</dbReference>
<feature type="domain" description="p53 DNA-binding" evidence="21">
    <location>
        <begin position="15"/>
        <end position="50"/>
    </location>
</feature>
<evidence type="ECO:0000256" key="3">
    <source>
        <dbReference type="ARBA" id="ARBA00004496"/>
    </source>
</evidence>
<dbReference type="InterPro" id="IPR008967">
    <property type="entry name" value="p53-like_TF_DNA-bd_sf"/>
</dbReference>
<comment type="similarity">
    <text evidence="4">Belongs to the p53 family.</text>
</comment>
<comment type="caution">
    <text evidence="23">The sequence shown here is derived from an EMBL/GenBank/DDBJ whole genome shotgun (WGS) entry which is preliminary data.</text>
</comment>
<evidence type="ECO:0000313" key="23">
    <source>
        <dbReference type="EMBL" id="MEQ2166187.1"/>
    </source>
</evidence>
<evidence type="ECO:0000259" key="21">
    <source>
        <dbReference type="Pfam" id="PF00870"/>
    </source>
</evidence>
<keyword evidence="16" id="KW-0539">Nucleus</keyword>
<evidence type="ECO:0000256" key="20">
    <source>
        <dbReference type="SAM" id="MobiDB-lite"/>
    </source>
</evidence>
<feature type="domain" description="Cytosolic arginine sensor for mTORC1 subunit 1/2 ACT-like" evidence="22">
    <location>
        <begin position="53"/>
        <end position="78"/>
    </location>
</feature>
<keyword evidence="10" id="KW-0479">Metal-binding</keyword>
<dbReference type="PROSITE" id="PS00348">
    <property type="entry name" value="P53"/>
    <property type="match status" value="1"/>
</dbReference>
<gene>
    <name evidence="23" type="ORF">GOODEAATRI_025317</name>
</gene>
<evidence type="ECO:0000256" key="1">
    <source>
        <dbReference type="ARBA" id="ARBA00001947"/>
    </source>
</evidence>
<dbReference type="InterPro" id="IPR012346">
    <property type="entry name" value="p53/RUNT-type_TF_DNA-bd_sf"/>
</dbReference>
<sequence>MRVRRRGTCAVERQHFMCNSSCMGGMNRRPILTVLTLETPEGEVLGRRRCFAVRGYISLVMDEQTAQRFPNNVLFTSASGSCGDSLHQKRSQTTPRAVGRTLSGGVRPSSMDPLKAPLKLRCSFLGSPENGWRWSVGPIPGRRWQQEPPGLGR</sequence>
<keyword evidence="14" id="KW-0010">Activator</keyword>
<keyword evidence="9" id="KW-0053">Apoptosis</keyword>
<evidence type="ECO:0000256" key="2">
    <source>
        <dbReference type="ARBA" id="ARBA00004123"/>
    </source>
</evidence>
<keyword evidence="8" id="KW-0597">Phosphoprotein</keyword>
<dbReference type="Proteomes" id="UP001476798">
    <property type="component" value="Unassembled WGS sequence"/>
</dbReference>
<dbReference type="InterPro" id="IPR002117">
    <property type="entry name" value="p53_tumour_suppressor"/>
</dbReference>
<dbReference type="SUPFAM" id="SSF49417">
    <property type="entry name" value="p53-like transcription factors"/>
    <property type="match status" value="1"/>
</dbReference>
<evidence type="ECO:0000259" key="22">
    <source>
        <dbReference type="Pfam" id="PF21389"/>
    </source>
</evidence>
<dbReference type="PANTHER" id="PTHR11447:SF6">
    <property type="entry name" value="CELLULAR TUMOR ANTIGEN P53"/>
    <property type="match status" value="1"/>
</dbReference>
<evidence type="ECO:0000256" key="12">
    <source>
        <dbReference type="ARBA" id="ARBA00023015"/>
    </source>
</evidence>
<dbReference type="InterPro" id="IPR011615">
    <property type="entry name" value="p53_DNA-bd"/>
</dbReference>
<evidence type="ECO:0000256" key="19">
    <source>
        <dbReference type="ARBA" id="ARBA00045328"/>
    </source>
</evidence>
<evidence type="ECO:0000256" key="17">
    <source>
        <dbReference type="ARBA" id="ARBA00023306"/>
    </source>
</evidence>
<evidence type="ECO:0000256" key="18">
    <source>
        <dbReference type="ARBA" id="ARBA00031653"/>
    </source>
</evidence>
<dbReference type="PANTHER" id="PTHR11447">
    <property type="entry name" value="CELLULAR TUMOR ANTIGEN P53"/>
    <property type="match status" value="1"/>
</dbReference>
<evidence type="ECO:0000313" key="24">
    <source>
        <dbReference type="Proteomes" id="UP001476798"/>
    </source>
</evidence>
<evidence type="ECO:0000256" key="8">
    <source>
        <dbReference type="ARBA" id="ARBA00022553"/>
    </source>
</evidence>
<comment type="subcellular location">
    <subcellularLocation>
        <location evidence="3">Cytoplasm</location>
    </subcellularLocation>
    <subcellularLocation>
        <location evidence="2">Nucleus</location>
    </subcellularLocation>
</comment>
<keyword evidence="15" id="KW-0804">Transcription</keyword>
<feature type="region of interest" description="Disordered" evidence="20">
    <location>
        <begin position="81"/>
        <end position="110"/>
    </location>
</feature>
<evidence type="ECO:0000256" key="9">
    <source>
        <dbReference type="ARBA" id="ARBA00022703"/>
    </source>
</evidence>
<comment type="function">
    <text evidence="19">Multifunctional transcription factor that induces cell cycle arrest, DNA repair or apoptosis upon binding to its target DNA sequence. Acts as a tumor suppressor in many tumor types; induces growth arrest or apoptosis depending on the physiological circumstances and cell type. Negatively regulates cell division by controlling expression of a set of genes required for this process. One of the activated genes is an inhibitor of cyclin-dependent kinases. Apoptosis induction seems to be mediated either by stimulation of BAX and FAS antigen expression, or by repression of Bcl-2 expression.</text>
</comment>
<organism evidence="23 24">
    <name type="scientific">Goodea atripinnis</name>
    <dbReference type="NCBI Taxonomy" id="208336"/>
    <lineage>
        <taxon>Eukaryota</taxon>
        <taxon>Metazoa</taxon>
        <taxon>Chordata</taxon>
        <taxon>Craniata</taxon>
        <taxon>Vertebrata</taxon>
        <taxon>Euteleostomi</taxon>
        <taxon>Actinopterygii</taxon>
        <taxon>Neopterygii</taxon>
        <taxon>Teleostei</taxon>
        <taxon>Neoteleostei</taxon>
        <taxon>Acanthomorphata</taxon>
        <taxon>Ovalentaria</taxon>
        <taxon>Atherinomorphae</taxon>
        <taxon>Cyprinodontiformes</taxon>
        <taxon>Goodeidae</taxon>
        <taxon>Goodea</taxon>
    </lineage>
</organism>
<accession>A0ABV0N474</accession>
<evidence type="ECO:0000256" key="11">
    <source>
        <dbReference type="ARBA" id="ARBA00022833"/>
    </source>
</evidence>
<keyword evidence="11" id="KW-0862">Zinc</keyword>
<proteinExistence type="inferred from homology"/>
<keyword evidence="24" id="KW-1185">Reference proteome</keyword>
<evidence type="ECO:0000256" key="6">
    <source>
        <dbReference type="ARBA" id="ARBA00017135"/>
    </source>
</evidence>
<keyword evidence="12" id="KW-0805">Transcription regulation</keyword>
<comment type="subunit">
    <text evidence="5">Binds DNA as a homotetramer.</text>
</comment>
<name>A0ABV0N474_9TELE</name>
<reference evidence="23 24" key="1">
    <citation type="submission" date="2021-06" db="EMBL/GenBank/DDBJ databases">
        <authorList>
            <person name="Palmer J.M."/>
        </authorList>
    </citation>
    <scope>NUCLEOTIDE SEQUENCE [LARGE SCALE GENOMIC DNA]</scope>
    <source>
        <strain evidence="23 24">GA_2019</strain>
        <tissue evidence="23">Muscle</tissue>
    </source>
</reference>
<evidence type="ECO:0000256" key="16">
    <source>
        <dbReference type="ARBA" id="ARBA00023242"/>
    </source>
</evidence>